<dbReference type="AlphaFoldDB" id="A0A1I7FGC7"/>
<evidence type="ECO:0000259" key="3">
    <source>
        <dbReference type="PROSITE" id="PS50914"/>
    </source>
</evidence>
<dbReference type="Gene3D" id="3.30.1340.30">
    <property type="match status" value="1"/>
</dbReference>
<dbReference type="PANTHER" id="PTHR34606">
    <property type="entry name" value="BON DOMAIN-CONTAINING PROTEIN"/>
    <property type="match status" value="1"/>
</dbReference>
<sequence>MNKFIILALAGAIGTAYAADNDKAAYDAMRDKATSEYKVAKEKCDSLKKNAKDVCQEEAKVARAKAEADAVAMHKATPNAIRKAREDVADAEYELAKEKCDDLSGSAKSTCKSEAKAAKSTAIAELRGTTGTTPAIAVVDNATGKTVASAGVAGPNDRTVGDRTAAATDTVRDKTVAAADTARDKTRDAGDAMSDTVITTKVKADLAADPGVKALDVHVETVKGVVMLSGFVPSKAEADKAVQLARNVKGVAEVKSSIQVKK</sequence>
<feature type="coiled-coil region" evidence="1">
    <location>
        <begin position="30"/>
        <end position="57"/>
    </location>
</feature>
<protein>
    <submittedName>
        <fullName evidence="4">BON domain-containing protein</fullName>
    </submittedName>
</protein>
<feature type="domain" description="BON" evidence="3">
    <location>
        <begin position="194"/>
        <end position="262"/>
    </location>
</feature>
<dbReference type="Proteomes" id="UP000199391">
    <property type="component" value="Unassembled WGS sequence"/>
</dbReference>
<feature type="chain" id="PRO_5011442510" evidence="2">
    <location>
        <begin position="19"/>
        <end position="262"/>
    </location>
</feature>
<organism evidence="4 5">
    <name type="scientific">Pseudoduganella namucuonensis</name>
    <dbReference type="NCBI Taxonomy" id="1035707"/>
    <lineage>
        <taxon>Bacteria</taxon>
        <taxon>Pseudomonadati</taxon>
        <taxon>Pseudomonadota</taxon>
        <taxon>Betaproteobacteria</taxon>
        <taxon>Burkholderiales</taxon>
        <taxon>Oxalobacteraceae</taxon>
        <taxon>Telluria group</taxon>
        <taxon>Pseudoduganella</taxon>
    </lineage>
</organism>
<evidence type="ECO:0000313" key="4">
    <source>
        <dbReference type="EMBL" id="SFU35241.1"/>
    </source>
</evidence>
<evidence type="ECO:0000313" key="5">
    <source>
        <dbReference type="Proteomes" id="UP000199391"/>
    </source>
</evidence>
<dbReference type="InterPro" id="IPR051686">
    <property type="entry name" value="Lipoprotein_DolP"/>
</dbReference>
<feature type="signal peptide" evidence="2">
    <location>
        <begin position="1"/>
        <end position="18"/>
    </location>
</feature>
<evidence type="ECO:0000256" key="1">
    <source>
        <dbReference type="SAM" id="Coils"/>
    </source>
</evidence>
<keyword evidence="5" id="KW-1185">Reference proteome</keyword>
<dbReference type="PROSITE" id="PS50914">
    <property type="entry name" value="BON"/>
    <property type="match status" value="1"/>
</dbReference>
<keyword evidence="2" id="KW-0732">Signal</keyword>
<dbReference type="EMBL" id="FPBO01000002">
    <property type="protein sequence ID" value="SFU35241.1"/>
    <property type="molecule type" value="Genomic_DNA"/>
</dbReference>
<keyword evidence="1" id="KW-0175">Coiled coil</keyword>
<gene>
    <name evidence="4" type="ORF">SAMN05216552_100219</name>
</gene>
<dbReference type="SMART" id="SM00749">
    <property type="entry name" value="BON"/>
    <property type="match status" value="1"/>
</dbReference>
<dbReference type="InterPro" id="IPR014004">
    <property type="entry name" value="Transpt-assoc_nodulatn_dom_bac"/>
</dbReference>
<dbReference type="PANTHER" id="PTHR34606:SF16">
    <property type="entry name" value="BON DOMAIN-CONTAINING PROTEIN"/>
    <property type="match status" value="1"/>
</dbReference>
<dbReference type="RefSeq" id="WP_229488808.1">
    <property type="nucleotide sequence ID" value="NZ_FPBO01000002.1"/>
</dbReference>
<dbReference type="Pfam" id="PF04972">
    <property type="entry name" value="BON"/>
    <property type="match status" value="1"/>
</dbReference>
<evidence type="ECO:0000256" key="2">
    <source>
        <dbReference type="SAM" id="SignalP"/>
    </source>
</evidence>
<name>A0A1I7FGC7_9BURK</name>
<dbReference type="STRING" id="1035707.SAMN05216552_100219"/>
<dbReference type="InterPro" id="IPR007055">
    <property type="entry name" value="BON_dom"/>
</dbReference>
<accession>A0A1I7FGC7</accession>
<reference evidence="5" key="1">
    <citation type="submission" date="2016-10" db="EMBL/GenBank/DDBJ databases">
        <authorList>
            <person name="Varghese N."/>
            <person name="Submissions S."/>
        </authorList>
    </citation>
    <scope>NUCLEOTIDE SEQUENCE [LARGE SCALE GENOMIC DNA]</scope>
    <source>
        <strain evidence="5">CGMCC 1.11014</strain>
    </source>
</reference>
<proteinExistence type="predicted"/>